<dbReference type="SMR" id="A0A3N4HMJ1"/>
<dbReference type="SUPFAM" id="SSF52283">
    <property type="entry name" value="Formate/glycerate dehydrogenase catalytic domain-like"/>
    <property type="match status" value="1"/>
</dbReference>
<feature type="binding site" evidence="6">
    <location>
        <position position="324"/>
    </location>
    <ligand>
        <name>NAD(+)</name>
        <dbReference type="ChEBI" id="CHEBI:57540"/>
    </ligand>
</feature>
<comment type="caution">
    <text evidence="6">Lacks conserved residue(s) required for the propagation of feature annotation.</text>
</comment>
<feature type="domain" description="D-isomer specific 2-hydroxyacid dehydrogenase catalytic" evidence="7">
    <location>
        <begin position="75"/>
        <end position="379"/>
    </location>
</feature>
<name>A0A3N4HMJ1_ASCIM</name>
<feature type="site" description="Important for catalytic activity" evidence="6">
    <location>
        <position position="300"/>
    </location>
</feature>
<comment type="similarity">
    <text evidence="6">Belongs to the D-isomer specific 2-hydroxyacid dehydrogenase family. FDH subfamily.</text>
</comment>
<dbReference type="OrthoDB" id="418179at2759"/>
<dbReference type="PROSITE" id="PS00670">
    <property type="entry name" value="D_2_HYDROXYACID_DH_2"/>
    <property type="match status" value="1"/>
</dbReference>
<dbReference type="GO" id="GO:0042183">
    <property type="term" value="P:formate catabolic process"/>
    <property type="evidence" value="ECO:0007669"/>
    <property type="project" value="UniProtKB-UniRule"/>
</dbReference>
<feature type="site" description="Important for catalytic activity" evidence="6">
    <location>
        <position position="353"/>
    </location>
</feature>
<evidence type="ECO:0000256" key="5">
    <source>
        <dbReference type="ARBA" id="ARBA00071864"/>
    </source>
</evidence>
<evidence type="ECO:0000256" key="2">
    <source>
        <dbReference type="ARBA" id="ARBA00013128"/>
    </source>
</evidence>
<reference evidence="9 10" key="1">
    <citation type="journal article" date="2018" name="Nat. Ecol. Evol.">
        <title>Pezizomycetes genomes reveal the molecular basis of ectomycorrhizal truffle lifestyle.</title>
        <authorList>
            <person name="Murat C."/>
            <person name="Payen T."/>
            <person name="Noel B."/>
            <person name="Kuo A."/>
            <person name="Morin E."/>
            <person name="Chen J."/>
            <person name="Kohler A."/>
            <person name="Krizsan K."/>
            <person name="Balestrini R."/>
            <person name="Da Silva C."/>
            <person name="Montanini B."/>
            <person name="Hainaut M."/>
            <person name="Levati E."/>
            <person name="Barry K.W."/>
            <person name="Belfiori B."/>
            <person name="Cichocki N."/>
            <person name="Clum A."/>
            <person name="Dockter R.B."/>
            <person name="Fauchery L."/>
            <person name="Guy J."/>
            <person name="Iotti M."/>
            <person name="Le Tacon F."/>
            <person name="Lindquist E.A."/>
            <person name="Lipzen A."/>
            <person name="Malagnac F."/>
            <person name="Mello A."/>
            <person name="Molinier V."/>
            <person name="Miyauchi S."/>
            <person name="Poulain J."/>
            <person name="Riccioni C."/>
            <person name="Rubini A."/>
            <person name="Sitrit Y."/>
            <person name="Splivallo R."/>
            <person name="Traeger S."/>
            <person name="Wang M."/>
            <person name="Zifcakova L."/>
            <person name="Wipf D."/>
            <person name="Zambonelli A."/>
            <person name="Paolocci F."/>
            <person name="Nowrousian M."/>
            <person name="Ottonello S."/>
            <person name="Baldrian P."/>
            <person name="Spatafora J.W."/>
            <person name="Henrissat B."/>
            <person name="Nagy L.G."/>
            <person name="Aury J.M."/>
            <person name="Wincker P."/>
            <person name="Grigoriev I.V."/>
            <person name="Bonfante P."/>
            <person name="Martin F.M."/>
        </authorList>
    </citation>
    <scope>NUCLEOTIDE SEQUENCE [LARGE SCALE GENOMIC DNA]</scope>
    <source>
        <strain evidence="9 10">RN42</strain>
    </source>
</reference>
<dbReference type="InterPro" id="IPR006140">
    <property type="entry name" value="D-isomer_DH_NAD-bd"/>
</dbReference>
<dbReference type="EMBL" id="ML119834">
    <property type="protein sequence ID" value="RPA73080.1"/>
    <property type="molecule type" value="Genomic_DNA"/>
</dbReference>
<evidence type="ECO:0000256" key="4">
    <source>
        <dbReference type="ARBA" id="ARBA00023027"/>
    </source>
</evidence>
<feature type="binding site" evidence="6">
    <location>
        <begin position="272"/>
        <end position="276"/>
    </location>
    <ligand>
        <name>NAD(+)</name>
        <dbReference type="ChEBI" id="CHEBI:57540"/>
    </ligand>
</feature>
<comment type="catalytic activity">
    <reaction evidence="1 6">
        <text>formate + NAD(+) = CO2 + NADH</text>
        <dbReference type="Rhea" id="RHEA:15985"/>
        <dbReference type="ChEBI" id="CHEBI:15740"/>
        <dbReference type="ChEBI" id="CHEBI:16526"/>
        <dbReference type="ChEBI" id="CHEBI:57540"/>
        <dbReference type="ChEBI" id="CHEBI:57945"/>
        <dbReference type="EC" id="1.17.1.9"/>
    </reaction>
</comment>
<proteinExistence type="inferred from homology"/>
<dbReference type="EC" id="1.17.1.9" evidence="2 6"/>
<feature type="binding site" evidence="6">
    <location>
        <position position="237"/>
    </location>
    <ligand>
        <name>NAD(+)</name>
        <dbReference type="ChEBI" id="CHEBI:57540"/>
    </ligand>
</feature>
<dbReference type="InterPro" id="IPR033689">
    <property type="entry name" value="FDH_NAD-dep"/>
</dbReference>
<evidence type="ECO:0000259" key="8">
    <source>
        <dbReference type="Pfam" id="PF02826"/>
    </source>
</evidence>
<feature type="binding site" evidence="6">
    <location>
        <position position="135"/>
    </location>
    <ligand>
        <name>substrate</name>
    </ligand>
</feature>
<keyword evidence="10" id="KW-1185">Reference proteome</keyword>
<dbReference type="PANTHER" id="PTHR42938">
    <property type="entry name" value="FORMATE DEHYDROGENASE 1"/>
    <property type="match status" value="1"/>
</dbReference>
<dbReference type="Gene3D" id="3.40.50.720">
    <property type="entry name" value="NAD(P)-binding Rossmann-like Domain"/>
    <property type="match status" value="2"/>
</dbReference>
<evidence type="ECO:0000256" key="3">
    <source>
        <dbReference type="ARBA" id="ARBA00023002"/>
    </source>
</evidence>
<evidence type="ECO:0000313" key="9">
    <source>
        <dbReference type="EMBL" id="RPA73080.1"/>
    </source>
</evidence>
<gene>
    <name evidence="9" type="ORF">BJ508DRAFT_57533</name>
</gene>
<keyword evidence="3 6" id="KW-0560">Oxidoreductase</keyword>
<dbReference type="PANTHER" id="PTHR42938:SF9">
    <property type="entry name" value="FORMATE DEHYDROGENASE 1"/>
    <property type="match status" value="1"/>
</dbReference>
<dbReference type="InterPro" id="IPR029753">
    <property type="entry name" value="D-isomer_DH_CS"/>
</dbReference>
<feature type="binding site" evidence="6">
    <location>
        <position position="161"/>
    </location>
    <ligand>
        <name>substrate</name>
    </ligand>
</feature>
<dbReference type="Pfam" id="PF02826">
    <property type="entry name" value="2-Hacid_dh_C"/>
    <property type="match status" value="1"/>
</dbReference>
<dbReference type="PROSITE" id="PS00065">
    <property type="entry name" value="D_2_HYDROXYACID_DH_1"/>
    <property type="match status" value="1"/>
</dbReference>
<keyword evidence="6" id="KW-0963">Cytoplasm</keyword>
<comment type="subunit">
    <text evidence="6">Homodimer.</text>
</comment>
<evidence type="ECO:0000259" key="7">
    <source>
        <dbReference type="Pfam" id="PF00389"/>
    </source>
</evidence>
<feature type="binding site" evidence="6">
    <location>
        <begin position="216"/>
        <end position="217"/>
    </location>
    <ligand>
        <name>NAD(+)</name>
        <dbReference type="ChEBI" id="CHEBI:57540"/>
    </ligand>
</feature>
<dbReference type="NCBIfam" id="NF005750">
    <property type="entry name" value="PRK07574.1"/>
    <property type="match status" value="1"/>
</dbReference>
<evidence type="ECO:0000313" key="10">
    <source>
        <dbReference type="Proteomes" id="UP000275078"/>
    </source>
</evidence>
<evidence type="ECO:0000256" key="6">
    <source>
        <dbReference type="HAMAP-Rule" id="MF_03210"/>
    </source>
</evidence>
<accession>A0A3N4HMJ1</accession>
<dbReference type="GO" id="GO:0051287">
    <property type="term" value="F:NAD binding"/>
    <property type="evidence" value="ECO:0007669"/>
    <property type="project" value="InterPro"/>
</dbReference>
<dbReference type="GO" id="GO:0005829">
    <property type="term" value="C:cytosol"/>
    <property type="evidence" value="ECO:0007669"/>
    <property type="project" value="TreeGrafter"/>
</dbReference>
<feature type="binding site" evidence="6">
    <location>
        <begin position="353"/>
        <end position="356"/>
    </location>
    <ligand>
        <name>NAD(+)</name>
        <dbReference type="ChEBI" id="CHEBI:57540"/>
    </ligand>
</feature>
<protein>
    <recommendedName>
        <fullName evidence="5 6">Formate dehydrogenase</fullName>
        <shortName evidence="6">FDH</shortName>
        <ecNumber evidence="2 6">1.17.1.9</ecNumber>
    </recommendedName>
    <alternativeName>
        <fullName evidence="6">NAD-dependent formate dehydrogenase</fullName>
    </alternativeName>
</protein>
<keyword evidence="4 6" id="KW-0520">NAD</keyword>
<dbReference type="GO" id="GO:0008863">
    <property type="term" value="F:formate dehydrogenase (NAD+) activity"/>
    <property type="evidence" value="ECO:0007669"/>
    <property type="project" value="UniProtKB-UniRule"/>
</dbReference>
<dbReference type="FunFam" id="3.40.50.720:FF:000057">
    <property type="entry name" value="Formate dehydrogenase"/>
    <property type="match status" value="1"/>
</dbReference>
<evidence type="ECO:0000256" key="1">
    <source>
        <dbReference type="ARBA" id="ARBA00000455"/>
    </source>
</evidence>
<dbReference type="STRING" id="1160509.A0A3N4HMJ1"/>
<organism evidence="9 10">
    <name type="scientific">Ascobolus immersus RN42</name>
    <dbReference type="NCBI Taxonomy" id="1160509"/>
    <lineage>
        <taxon>Eukaryota</taxon>
        <taxon>Fungi</taxon>
        <taxon>Dikarya</taxon>
        <taxon>Ascomycota</taxon>
        <taxon>Pezizomycotina</taxon>
        <taxon>Pezizomycetes</taxon>
        <taxon>Pezizales</taxon>
        <taxon>Ascobolaceae</taxon>
        <taxon>Ascobolus</taxon>
    </lineage>
</organism>
<dbReference type="GO" id="GO:0016616">
    <property type="term" value="F:oxidoreductase activity, acting on the CH-OH group of donors, NAD or NADP as acceptor"/>
    <property type="evidence" value="ECO:0007669"/>
    <property type="project" value="InterPro"/>
</dbReference>
<dbReference type="SUPFAM" id="SSF51735">
    <property type="entry name" value="NAD(P)-binding Rossmann-fold domains"/>
    <property type="match status" value="1"/>
</dbReference>
<feature type="domain" description="D-isomer specific 2-hydroxyacid dehydrogenase NAD-binding" evidence="8">
    <location>
        <begin position="171"/>
        <end position="355"/>
    </location>
</feature>
<dbReference type="PROSITE" id="PS00671">
    <property type="entry name" value="D_2_HYDROXYACID_DH_3"/>
    <property type="match status" value="1"/>
</dbReference>
<dbReference type="AlphaFoldDB" id="A0A3N4HMJ1"/>
<dbReference type="InterPro" id="IPR029752">
    <property type="entry name" value="D-isomer_DH_CS1"/>
</dbReference>
<dbReference type="HAMAP" id="MF_03210">
    <property type="entry name" value="Formate_dehydrogenase"/>
    <property type="match status" value="1"/>
</dbReference>
<dbReference type="Pfam" id="PF00389">
    <property type="entry name" value="2-Hacid_dh"/>
    <property type="match status" value="1"/>
</dbReference>
<comment type="subcellular location">
    <subcellularLocation>
        <location evidence="6">Cytoplasm</location>
    </subcellularLocation>
</comment>
<dbReference type="InterPro" id="IPR006139">
    <property type="entry name" value="D-isomer_2_OHA_DH_cat_dom"/>
</dbReference>
<dbReference type="InterPro" id="IPR036291">
    <property type="entry name" value="NAD(P)-bd_dom_sf"/>
</dbReference>
<dbReference type="CDD" id="cd05302">
    <property type="entry name" value="FDH"/>
    <property type="match status" value="1"/>
</dbReference>
<dbReference type="Proteomes" id="UP000275078">
    <property type="component" value="Unassembled WGS sequence"/>
</dbReference>
<comment type="function">
    <text evidence="6">Catalyzes the NAD(+)-dependent oxidation of formate to carbon dioxide. Formate oxidation is the final step in the methanol oxidation pathway in methylotrophic microorganisms. Has a role in the detoxification of exogenous formate in non-methylotrophic organisms.</text>
</comment>
<sequence length="409" mass="44430">MASLSRNLLRLRPRTTTPLRTFSSTARSNLKVLSILYPGGKHSSVTPHFGPLAQSPNPQPSLLGTVENELGLRKWLEDQGHELVTTADKEGPNSEFEKHLEDAEVIITTPFHPGYLTKERLAKAKNLKIAITAGVGSDHVDLDAANKTNGGVTVIEVTGCNVVSVAEHVLMTILILVRNFVPAHDQARSGEWDVGAVASSSYDLEGKTVGTVGVGRIGERVLRRLKPFDCKELLYFDYQPLNKEVESEIGCKRVADLREFLGRCDVVTINCPLHEKTKGLFGEEVVGWMKHGAILVNTARGAIVDKDAVAAALKSGKLSGYGGDVWYPQPAPKDHPLRYALNTEGGGNAMTPHISGTSVDAQVRYAEGTKAILEEYLSGRHGYREQDLIVRGGGYVSRAYGERAKRGGK</sequence>
<feature type="binding site" evidence="6">
    <location>
        <position position="298"/>
    </location>
    <ligand>
        <name>NAD(+)</name>
        <dbReference type="ChEBI" id="CHEBI:57540"/>
    </ligand>
</feature>